<protein>
    <submittedName>
        <fullName evidence="1">Uncharacterized protein</fullName>
    </submittedName>
</protein>
<dbReference type="EMBL" id="JAACJM010000028">
    <property type="protein sequence ID" value="KAF5365310.1"/>
    <property type="molecule type" value="Genomic_DNA"/>
</dbReference>
<proteinExistence type="predicted"/>
<comment type="caution">
    <text evidence="1">The sequence shown here is derived from an EMBL/GenBank/DDBJ whole genome shotgun (WGS) entry which is preliminary data.</text>
</comment>
<name>A0A8H5GIE9_9AGAR</name>
<reference evidence="1 2" key="1">
    <citation type="journal article" date="2020" name="ISME J.">
        <title>Uncovering the hidden diversity of litter-decomposition mechanisms in mushroom-forming fungi.</title>
        <authorList>
            <person name="Floudas D."/>
            <person name="Bentzer J."/>
            <person name="Ahren D."/>
            <person name="Johansson T."/>
            <person name="Persson P."/>
            <person name="Tunlid A."/>
        </authorList>
    </citation>
    <scope>NUCLEOTIDE SEQUENCE [LARGE SCALE GENOMIC DNA]</scope>
    <source>
        <strain evidence="1 2">CBS 291.85</strain>
    </source>
</reference>
<evidence type="ECO:0000313" key="2">
    <source>
        <dbReference type="Proteomes" id="UP000559256"/>
    </source>
</evidence>
<gene>
    <name evidence="1" type="ORF">D9758_005457</name>
</gene>
<dbReference type="Proteomes" id="UP000559256">
    <property type="component" value="Unassembled WGS sequence"/>
</dbReference>
<sequence>MSTQTNGVISKIRTGILRYGGAENLNREPGTGKKGEDEFNRCLQVVCQETERQQATLGSDVHKTAGRNLLPVSRIGCGSSEERRMLSRSADLLLYVQCMVVAWTTDAVSDLATAGHKDAPEDELAEGKLMDSQEIGTPRSLRTTTYLYDLRPRFNRPG</sequence>
<organism evidence="1 2">
    <name type="scientific">Tetrapyrgos nigripes</name>
    <dbReference type="NCBI Taxonomy" id="182062"/>
    <lineage>
        <taxon>Eukaryota</taxon>
        <taxon>Fungi</taxon>
        <taxon>Dikarya</taxon>
        <taxon>Basidiomycota</taxon>
        <taxon>Agaricomycotina</taxon>
        <taxon>Agaricomycetes</taxon>
        <taxon>Agaricomycetidae</taxon>
        <taxon>Agaricales</taxon>
        <taxon>Marasmiineae</taxon>
        <taxon>Marasmiaceae</taxon>
        <taxon>Tetrapyrgos</taxon>
    </lineage>
</organism>
<accession>A0A8H5GIE9</accession>
<dbReference type="AlphaFoldDB" id="A0A8H5GIE9"/>
<evidence type="ECO:0000313" key="1">
    <source>
        <dbReference type="EMBL" id="KAF5365310.1"/>
    </source>
</evidence>
<keyword evidence="2" id="KW-1185">Reference proteome</keyword>